<comment type="function">
    <text evidence="3">Involved in the methylcitric acid cycle. Catalyzes the cleavage of 2-methylisocitrate to yield pyruvate and succinate.</text>
</comment>
<dbReference type="PANTHER" id="PTHR42905:SF5">
    <property type="entry name" value="CARBOXYVINYL-CARBOXYPHOSPHONATE PHOSPHORYLMUTASE, CHLOROPLASTIC"/>
    <property type="match status" value="1"/>
</dbReference>
<proteinExistence type="inferred from homology"/>
<name>A0A7T1T3S2_9ACTN</name>
<evidence type="ECO:0000256" key="1">
    <source>
        <dbReference type="ARBA" id="ARBA00009282"/>
    </source>
</evidence>
<dbReference type="FunFam" id="3.20.20.60:FF:000009">
    <property type="entry name" value="2-methylisocitrate lyase"/>
    <property type="match status" value="1"/>
</dbReference>
<dbReference type="Proteomes" id="UP000595046">
    <property type="component" value="Chromosome"/>
</dbReference>
<gene>
    <name evidence="5" type="ORF">G4Z16_05070</name>
</gene>
<dbReference type="SUPFAM" id="SSF51621">
    <property type="entry name" value="Phosphoenolpyruvate/pyruvate domain"/>
    <property type="match status" value="1"/>
</dbReference>
<accession>A0A7T1T3S2</accession>
<dbReference type="InterPro" id="IPR015813">
    <property type="entry name" value="Pyrv/PenolPyrv_kinase-like_dom"/>
</dbReference>
<comment type="similarity">
    <text evidence="1">Belongs to the isocitrate lyase/PEP mutase superfamily. Methylisocitrate lyase family.</text>
</comment>
<dbReference type="Pfam" id="PF13714">
    <property type="entry name" value="PEP_mutase"/>
    <property type="match status" value="1"/>
</dbReference>
<evidence type="ECO:0000313" key="6">
    <source>
        <dbReference type="Proteomes" id="UP000595046"/>
    </source>
</evidence>
<dbReference type="KEGG" id="sbat:G4Z16_05070"/>
<comment type="catalytic activity">
    <reaction evidence="2">
        <text>3-hydroxybutane-1,2,3-tricarboxylate = pyruvate + succinate</text>
        <dbReference type="Rhea" id="RHEA:57504"/>
        <dbReference type="ChEBI" id="CHEBI:15361"/>
        <dbReference type="ChEBI" id="CHEBI:30031"/>
        <dbReference type="ChEBI" id="CHEBI:141790"/>
    </reaction>
</comment>
<dbReference type="InterPro" id="IPR039556">
    <property type="entry name" value="ICL/PEPM"/>
</dbReference>
<sequence length="298" mass="31574">MRRTTRLRELIGRGGRPLVLPGAPNALTARVVEQSGFDAVYVSGAGVSNTFLGMPDLGLLGMSELAAHVSAMADAVSVPLVVDADTGFGNSLNVQRTVRALERAGAAGIQIEDQVSPKKCGHFADKEIIGTAEMVGKIRAAVDARTDDDLVVIARTDARAVEGIDAACERAAAFSEAGADILFVEAPTSRQEMAHITRTVPGRHIANMVEGGLTPLLPTDELGELGFSVALYANAAMRGAVTGMRAVLDHLAKHGDTRNAQDLMISWADRQSLVNKPLFDELDRRYADGSDSREADGR</sequence>
<organism evidence="5 6">
    <name type="scientific">Streptomyces bathyalis</name>
    <dbReference type="NCBI Taxonomy" id="2710756"/>
    <lineage>
        <taxon>Bacteria</taxon>
        <taxon>Bacillati</taxon>
        <taxon>Actinomycetota</taxon>
        <taxon>Actinomycetes</taxon>
        <taxon>Kitasatosporales</taxon>
        <taxon>Streptomycetaceae</taxon>
        <taxon>Streptomyces</taxon>
    </lineage>
</organism>
<protein>
    <recommendedName>
        <fullName evidence="4">2-methylisocitrate lyase</fullName>
    </recommendedName>
</protein>
<reference evidence="6" key="1">
    <citation type="submission" date="2020-02" db="EMBL/GenBank/DDBJ databases">
        <title>Streptomyces sp. ASO4wet.</title>
        <authorList>
            <person name="Risdian C."/>
            <person name="Landwehr W."/>
            <person name="Schupp P."/>
            <person name="Wink J."/>
        </authorList>
    </citation>
    <scope>NUCLEOTIDE SEQUENCE [LARGE SCALE GENOMIC DNA]</scope>
    <source>
        <strain evidence="6">ASO4wet</strain>
    </source>
</reference>
<dbReference type="InterPro" id="IPR040442">
    <property type="entry name" value="Pyrv_kinase-like_dom_sf"/>
</dbReference>
<keyword evidence="5" id="KW-0456">Lyase</keyword>
<dbReference type="GO" id="GO:0046421">
    <property type="term" value="F:methylisocitrate lyase activity"/>
    <property type="evidence" value="ECO:0007669"/>
    <property type="project" value="UniProtKB-ARBA"/>
</dbReference>
<dbReference type="Gene3D" id="3.20.20.60">
    <property type="entry name" value="Phosphoenolpyruvate-binding domains"/>
    <property type="match status" value="1"/>
</dbReference>
<dbReference type="EMBL" id="CP048882">
    <property type="protein sequence ID" value="QPP05872.1"/>
    <property type="molecule type" value="Genomic_DNA"/>
</dbReference>
<evidence type="ECO:0000256" key="3">
    <source>
        <dbReference type="ARBA" id="ARBA00058526"/>
    </source>
</evidence>
<dbReference type="PANTHER" id="PTHR42905">
    <property type="entry name" value="PHOSPHOENOLPYRUVATE CARBOXYLASE"/>
    <property type="match status" value="1"/>
</dbReference>
<evidence type="ECO:0000256" key="2">
    <source>
        <dbReference type="ARBA" id="ARBA00051150"/>
    </source>
</evidence>
<dbReference type="AlphaFoldDB" id="A0A7T1T3S2"/>
<keyword evidence="6" id="KW-1185">Reference proteome</keyword>
<evidence type="ECO:0000313" key="5">
    <source>
        <dbReference type="EMBL" id="QPP05872.1"/>
    </source>
</evidence>
<dbReference type="CDD" id="cd00377">
    <property type="entry name" value="ICL_PEPM"/>
    <property type="match status" value="1"/>
</dbReference>
<evidence type="ECO:0000256" key="4">
    <source>
        <dbReference type="ARBA" id="ARBA00073849"/>
    </source>
</evidence>
<dbReference type="RefSeq" id="WP_197349393.1">
    <property type="nucleotide sequence ID" value="NZ_CP048882.1"/>
</dbReference>